<dbReference type="InterPro" id="IPR001680">
    <property type="entry name" value="WD40_rpt"/>
</dbReference>
<evidence type="ECO:0000256" key="9">
    <source>
        <dbReference type="SAM" id="Phobius"/>
    </source>
</evidence>
<dbReference type="SMART" id="SM00320">
    <property type="entry name" value="WD40"/>
    <property type="match status" value="5"/>
</dbReference>
<feature type="transmembrane region" description="Helical" evidence="9">
    <location>
        <begin position="242"/>
        <end position="262"/>
    </location>
</feature>
<organism evidence="10 11">
    <name type="scientific">Tetraparma gracilis</name>
    <dbReference type="NCBI Taxonomy" id="2962635"/>
    <lineage>
        <taxon>Eukaryota</taxon>
        <taxon>Sar</taxon>
        <taxon>Stramenopiles</taxon>
        <taxon>Ochrophyta</taxon>
        <taxon>Bolidophyceae</taxon>
        <taxon>Parmales</taxon>
        <taxon>Triparmaceae</taxon>
        <taxon>Tetraparma</taxon>
    </lineage>
</organism>
<proteinExistence type="inferred from homology"/>
<dbReference type="SUPFAM" id="SSF50978">
    <property type="entry name" value="WD40 repeat-like"/>
    <property type="match status" value="1"/>
</dbReference>
<dbReference type="InterPro" id="IPR036322">
    <property type="entry name" value="WD40_repeat_dom_sf"/>
</dbReference>
<keyword evidence="5 9" id="KW-1133">Transmembrane helix</keyword>
<dbReference type="PANTHER" id="PTHR31326">
    <property type="entry name" value="PROTEIN CLT2, CHLOROPLASTIC"/>
    <property type="match status" value="1"/>
</dbReference>
<feature type="transmembrane region" description="Helical" evidence="9">
    <location>
        <begin position="117"/>
        <end position="139"/>
    </location>
</feature>
<keyword evidence="4 9" id="KW-0812">Transmembrane</keyword>
<dbReference type="Proteomes" id="UP001165060">
    <property type="component" value="Unassembled WGS sequence"/>
</dbReference>
<feature type="compositionally biased region" description="Gly residues" evidence="8">
    <location>
        <begin position="299"/>
        <end position="309"/>
    </location>
</feature>
<keyword evidence="7" id="KW-0853">WD repeat</keyword>
<feature type="non-terminal residue" evidence="10">
    <location>
        <position position="1"/>
    </location>
</feature>
<dbReference type="EMBL" id="BRYB01000822">
    <property type="protein sequence ID" value="GMI38393.1"/>
    <property type="molecule type" value="Genomic_DNA"/>
</dbReference>
<sequence length="784" mass="82584">FLSCVGGAYVGGAIQSLINQTTIPLTLILSKLFLNATYNKLQNVGALIILLGACVSVLPSLLKKGDESEELSPYHHHHHHHGNDLDLLEESSDSESYSDSFDPLSRLLAAGGSLRSATSMAGVFIFLLSIIPGAFSNVYKEYAFKTSENSVDIYYMTTWVTLYQVLTGFLFMPAQNLPALGGVPWSDLWAQMVDGNKCMWGSNPRPGDDCEGAGTIMLGYVAINFLYNIFSLLVVKHGSANLSVVTAAIALPLTNMSFSWKLLMGRDSEPFDNWNLVATAIVLGGFVMYSKGDDLGDGGDAGGGKGGSGALSPRSAQKRVETNAKRGKVLGLAAAGGSVMYMRPRSDSDPTTPGYTPMMQTGPRRGKVGASPAMRGYGSTAVTIGETVPLTAGIGEDEFEPSSVPAPASNPEQWKLGPLTPDGFEFDPASFEKNRVQSQSTADADRPTTCLALNAAGTECCLGSADHAAYTFNTSNAAPLRRLYSRNAGHTEWVSCATYLTDNRILTGGMDGKVCLWRRGGSDAQDIDTEQGSIGALVSLDNCDAACSGYDGSLCVLSCSGARASYDKITNERKQLPPLVSLAVTPSGLGMSGANNGLISLWDVNAVKCTKAAVGKHGSQVQHVVSYSDSAFLTASVDGKVGLWDTRAALGSATGNEIGATLSHTPFMSTQRNAAAPISGLCKVDDNYIVVSGDTHVALLDVRSLKRVGEFMTGHKHPVVSLCVGGGGMCFSGGMDGMVIAHDLQTQRPTYGMGANKGSAGYIACTEDRLIVSGDDGHALVYDF</sequence>
<evidence type="ECO:0000256" key="8">
    <source>
        <dbReference type="SAM" id="MobiDB-lite"/>
    </source>
</evidence>
<evidence type="ECO:0000256" key="3">
    <source>
        <dbReference type="ARBA" id="ARBA00022448"/>
    </source>
</evidence>
<dbReference type="Gene3D" id="2.130.10.10">
    <property type="entry name" value="YVTN repeat-like/Quinoprotein amine dehydrogenase"/>
    <property type="match status" value="2"/>
</dbReference>
<feature type="transmembrane region" description="Helical" evidence="9">
    <location>
        <begin position="151"/>
        <end position="172"/>
    </location>
</feature>
<gene>
    <name evidence="10" type="ORF">TeGR_g12359</name>
</gene>
<dbReference type="InterPro" id="IPR015943">
    <property type="entry name" value="WD40/YVTN_repeat-like_dom_sf"/>
</dbReference>
<protein>
    <submittedName>
        <fullName evidence="10">Uncharacterized protein</fullName>
    </submittedName>
</protein>
<feature type="repeat" description="WD" evidence="7">
    <location>
        <begin position="487"/>
        <end position="517"/>
    </location>
</feature>
<evidence type="ECO:0000256" key="7">
    <source>
        <dbReference type="PROSITE-ProRule" id="PRU00221"/>
    </source>
</evidence>
<dbReference type="PANTHER" id="PTHR31326:SF1">
    <property type="entry name" value="PROTEIN CLT2, CHLOROPLASTIC"/>
    <property type="match status" value="1"/>
</dbReference>
<evidence type="ECO:0000256" key="4">
    <source>
        <dbReference type="ARBA" id="ARBA00022692"/>
    </source>
</evidence>
<keyword evidence="3" id="KW-0813">Transport</keyword>
<keyword evidence="6 9" id="KW-0472">Membrane</keyword>
<feature type="transmembrane region" description="Helical" evidence="9">
    <location>
        <begin position="41"/>
        <end position="62"/>
    </location>
</feature>
<feature type="region of interest" description="Disordered" evidence="8">
    <location>
        <begin position="299"/>
        <end position="323"/>
    </location>
</feature>
<dbReference type="PROSITE" id="PS50082">
    <property type="entry name" value="WD_REPEATS_2"/>
    <property type="match status" value="1"/>
</dbReference>
<feature type="transmembrane region" description="Helical" evidence="9">
    <location>
        <begin position="213"/>
        <end position="235"/>
    </location>
</feature>
<comment type="similarity">
    <text evidence="2">Belongs to the CRT-like transporter family.</text>
</comment>
<evidence type="ECO:0000313" key="10">
    <source>
        <dbReference type="EMBL" id="GMI38393.1"/>
    </source>
</evidence>
<reference evidence="10 11" key="1">
    <citation type="journal article" date="2023" name="Commun. Biol.">
        <title>Genome analysis of Parmales, the sister group of diatoms, reveals the evolutionary specialization of diatoms from phago-mixotrophs to photoautotrophs.</title>
        <authorList>
            <person name="Ban H."/>
            <person name="Sato S."/>
            <person name="Yoshikawa S."/>
            <person name="Yamada K."/>
            <person name="Nakamura Y."/>
            <person name="Ichinomiya M."/>
            <person name="Sato N."/>
            <person name="Blanc-Mathieu R."/>
            <person name="Endo H."/>
            <person name="Kuwata A."/>
            <person name="Ogata H."/>
        </authorList>
    </citation>
    <scope>NUCLEOTIDE SEQUENCE [LARGE SCALE GENOMIC DNA]</scope>
</reference>
<keyword evidence="11" id="KW-1185">Reference proteome</keyword>
<evidence type="ECO:0000256" key="1">
    <source>
        <dbReference type="ARBA" id="ARBA00004141"/>
    </source>
</evidence>
<dbReference type="InterPro" id="IPR013936">
    <property type="entry name" value="CRT-like"/>
</dbReference>
<feature type="region of interest" description="Disordered" evidence="8">
    <location>
        <begin position="341"/>
        <end position="370"/>
    </location>
</feature>
<comment type="caution">
    <text evidence="10">The sequence shown here is derived from an EMBL/GenBank/DDBJ whole genome shotgun (WGS) entry which is preliminary data.</text>
</comment>
<evidence type="ECO:0000313" key="11">
    <source>
        <dbReference type="Proteomes" id="UP001165060"/>
    </source>
</evidence>
<evidence type="ECO:0000256" key="2">
    <source>
        <dbReference type="ARBA" id="ARBA00006690"/>
    </source>
</evidence>
<accession>A0ABQ6N1J7</accession>
<dbReference type="Pfam" id="PF08627">
    <property type="entry name" value="CRT-like"/>
    <property type="match status" value="2"/>
</dbReference>
<dbReference type="Pfam" id="PF00400">
    <property type="entry name" value="WD40"/>
    <property type="match status" value="1"/>
</dbReference>
<comment type="subcellular location">
    <subcellularLocation>
        <location evidence="1">Membrane</location>
        <topology evidence="1">Multi-pass membrane protein</topology>
    </subcellularLocation>
</comment>
<name>A0ABQ6N1J7_9STRA</name>
<evidence type="ECO:0000256" key="6">
    <source>
        <dbReference type="ARBA" id="ARBA00023136"/>
    </source>
</evidence>
<evidence type="ECO:0000256" key="5">
    <source>
        <dbReference type="ARBA" id="ARBA00022989"/>
    </source>
</evidence>